<dbReference type="Proteomes" id="UP000831787">
    <property type="component" value="Chromosome"/>
</dbReference>
<dbReference type="Pfam" id="PF01758">
    <property type="entry name" value="SBF"/>
    <property type="match status" value="1"/>
</dbReference>
<feature type="transmembrane region" description="Helical" evidence="5">
    <location>
        <begin position="225"/>
        <end position="245"/>
    </location>
</feature>
<evidence type="ECO:0000256" key="5">
    <source>
        <dbReference type="SAM" id="Phobius"/>
    </source>
</evidence>
<keyword evidence="3 5" id="KW-1133">Transmembrane helix</keyword>
<comment type="subcellular location">
    <subcellularLocation>
        <location evidence="1">Membrane</location>
        <topology evidence="1">Multi-pass membrane protein</topology>
    </subcellularLocation>
</comment>
<dbReference type="EMBL" id="CP095073">
    <property type="protein sequence ID" value="UOQ45831.1"/>
    <property type="molecule type" value="Genomic_DNA"/>
</dbReference>
<feature type="transmembrane region" description="Helical" evidence="5">
    <location>
        <begin position="67"/>
        <end position="90"/>
    </location>
</feature>
<sequence length="321" mass="34662">MLQRINMILQKCMPFITPASVVIGVIFSAWLKEFVFLVPWIFAVMTFSGSLNSNFSDLRKVLRQPLPLLACLLVLHLVMPLIALGIGSLLFPGDSYTVTGLILSFVIPTGITSLIWVSIYKGHVVLTLSIILVDTLLAPFVVPYVLKIFVGTSVEMDVLAIMSGLFWMIVLPSLLGMLINQFAKKQTSDKLSAAFAPFTKVGIGLVVAINSSDVAPFLKEVNGKLLLIAVTVFGMAVLAYGTGFITGRLLKQSSPIVVSLTYNSGMRNISGGAVIAITYFPPPVAVPVIVGMLFQQILASFTGFFLSRNLRAAERAAVETS</sequence>
<evidence type="ECO:0000313" key="7">
    <source>
        <dbReference type="Proteomes" id="UP000831787"/>
    </source>
</evidence>
<evidence type="ECO:0000313" key="6">
    <source>
        <dbReference type="EMBL" id="UOQ45831.1"/>
    </source>
</evidence>
<keyword evidence="7" id="KW-1185">Reference proteome</keyword>
<dbReference type="PANTHER" id="PTHR10361">
    <property type="entry name" value="SODIUM-BILE ACID COTRANSPORTER"/>
    <property type="match status" value="1"/>
</dbReference>
<dbReference type="InterPro" id="IPR004710">
    <property type="entry name" value="Bilac:Na_transpt"/>
</dbReference>
<dbReference type="InterPro" id="IPR002657">
    <property type="entry name" value="BilAc:Na_symport/Acr3"/>
</dbReference>
<gene>
    <name evidence="6" type="ORF">MUN89_07850</name>
</gene>
<evidence type="ECO:0000256" key="4">
    <source>
        <dbReference type="ARBA" id="ARBA00023136"/>
    </source>
</evidence>
<dbReference type="InterPro" id="IPR038770">
    <property type="entry name" value="Na+/solute_symporter_sf"/>
</dbReference>
<feature type="transmembrane region" description="Helical" evidence="5">
    <location>
        <begin position="12"/>
        <end position="31"/>
    </location>
</feature>
<keyword evidence="2 5" id="KW-0812">Transmembrane</keyword>
<feature type="transmembrane region" description="Helical" evidence="5">
    <location>
        <begin position="124"/>
        <end position="146"/>
    </location>
</feature>
<evidence type="ECO:0000256" key="2">
    <source>
        <dbReference type="ARBA" id="ARBA00022692"/>
    </source>
</evidence>
<dbReference type="PANTHER" id="PTHR10361:SF28">
    <property type="entry name" value="P3 PROTEIN-RELATED"/>
    <property type="match status" value="1"/>
</dbReference>
<name>A0ABY4EN02_9BACI</name>
<evidence type="ECO:0000256" key="1">
    <source>
        <dbReference type="ARBA" id="ARBA00004141"/>
    </source>
</evidence>
<accession>A0ABY4EN02</accession>
<reference evidence="6 7" key="1">
    <citation type="submission" date="2022-04" db="EMBL/GenBank/DDBJ databases">
        <title>Halobacillus sp. isolated from saltern.</title>
        <authorList>
            <person name="Won M."/>
            <person name="Lee C.-M."/>
            <person name="Woen H.-Y."/>
            <person name="Kwon S.-W."/>
        </authorList>
    </citation>
    <scope>NUCLEOTIDE SEQUENCE [LARGE SCALE GENOMIC DNA]</scope>
    <source>
        <strain evidence="6 7">SSBR10-3</strain>
    </source>
</reference>
<feature type="transmembrane region" description="Helical" evidence="5">
    <location>
        <begin position="257"/>
        <end position="280"/>
    </location>
</feature>
<feature type="transmembrane region" description="Helical" evidence="5">
    <location>
        <begin position="96"/>
        <end position="117"/>
    </location>
</feature>
<feature type="transmembrane region" description="Helical" evidence="5">
    <location>
        <begin position="191"/>
        <end position="210"/>
    </location>
</feature>
<protein>
    <submittedName>
        <fullName evidence="6">Bile acid:sodium symporter family protein</fullName>
    </submittedName>
</protein>
<feature type="transmembrane region" description="Helical" evidence="5">
    <location>
        <begin position="37"/>
        <end position="55"/>
    </location>
</feature>
<evidence type="ECO:0000256" key="3">
    <source>
        <dbReference type="ARBA" id="ARBA00022989"/>
    </source>
</evidence>
<dbReference type="RefSeq" id="WP_244712715.1">
    <property type="nucleotide sequence ID" value="NZ_CP095073.1"/>
</dbReference>
<dbReference type="Gene3D" id="1.20.1530.20">
    <property type="match status" value="1"/>
</dbReference>
<feature type="transmembrane region" description="Helical" evidence="5">
    <location>
        <begin position="158"/>
        <end position="179"/>
    </location>
</feature>
<organism evidence="6 7">
    <name type="scientific">Halobacillus salinarum</name>
    <dbReference type="NCBI Taxonomy" id="2932257"/>
    <lineage>
        <taxon>Bacteria</taxon>
        <taxon>Bacillati</taxon>
        <taxon>Bacillota</taxon>
        <taxon>Bacilli</taxon>
        <taxon>Bacillales</taxon>
        <taxon>Bacillaceae</taxon>
        <taxon>Halobacillus</taxon>
    </lineage>
</organism>
<proteinExistence type="predicted"/>
<keyword evidence="4 5" id="KW-0472">Membrane</keyword>